<organism evidence="1 2">
    <name type="scientific">Heliomicrobium undosum</name>
    <dbReference type="NCBI Taxonomy" id="121734"/>
    <lineage>
        <taxon>Bacteria</taxon>
        <taxon>Bacillati</taxon>
        <taxon>Bacillota</taxon>
        <taxon>Clostridia</taxon>
        <taxon>Eubacteriales</taxon>
        <taxon>Heliobacteriaceae</taxon>
        <taxon>Heliomicrobium</taxon>
    </lineage>
</organism>
<dbReference type="RefSeq" id="WP_161253438.1">
    <property type="nucleotide sequence ID" value="NZ_WXEY01000001.1"/>
</dbReference>
<sequence>MTKTAEAFCWDLYACSRKGCHEVMAAVDEEEVLNLTCPVEEKKLKEIGMARFFAEYGRGPLKVKDKRCAISFIG</sequence>
<name>A0A845L0M4_9FIRM</name>
<protein>
    <submittedName>
        <fullName evidence="1">Uncharacterized protein</fullName>
    </submittedName>
</protein>
<dbReference type="EMBL" id="WXEY01000001">
    <property type="protein sequence ID" value="MZP28294.1"/>
    <property type="molecule type" value="Genomic_DNA"/>
</dbReference>
<dbReference type="AlphaFoldDB" id="A0A845L0M4"/>
<keyword evidence="2" id="KW-1185">Reference proteome</keyword>
<evidence type="ECO:0000313" key="2">
    <source>
        <dbReference type="Proteomes" id="UP000463470"/>
    </source>
</evidence>
<evidence type="ECO:0000313" key="1">
    <source>
        <dbReference type="EMBL" id="MZP28294.1"/>
    </source>
</evidence>
<gene>
    <name evidence="1" type="ORF">GTO91_00965</name>
</gene>
<reference evidence="1 2" key="1">
    <citation type="submission" date="2020-01" db="EMBL/GenBank/DDBJ databases">
        <title>Whole-genome sequence of Heliobacterium undosum DSM 13378.</title>
        <authorList>
            <person name="Kyndt J.A."/>
            <person name="Meyer T.E."/>
        </authorList>
    </citation>
    <scope>NUCLEOTIDE SEQUENCE [LARGE SCALE GENOMIC DNA]</scope>
    <source>
        <strain evidence="1 2">DSM 13378</strain>
    </source>
</reference>
<accession>A0A845L0M4</accession>
<dbReference type="Proteomes" id="UP000463470">
    <property type="component" value="Unassembled WGS sequence"/>
</dbReference>
<comment type="caution">
    <text evidence="1">The sequence shown here is derived from an EMBL/GenBank/DDBJ whole genome shotgun (WGS) entry which is preliminary data.</text>
</comment>
<proteinExistence type="predicted"/>